<evidence type="ECO:0000313" key="2">
    <source>
        <dbReference type="EMBL" id="CAG8601505.1"/>
    </source>
</evidence>
<keyword evidence="1" id="KW-0175">Coiled coil</keyword>
<keyword evidence="3" id="KW-1185">Reference proteome</keyword>
<proteinExistence type="predicted"/>
<evidence type="ECO:0000313" key="3">
    <source>
        <dbReference type="Proteomes" id="UP000789706"/>
    </source>
</evidence>
<evidence type="ECO:0000256" key="1">
    <source>
        <dbReference type="SAM" id="Coils"/>
    </source>
</evidence>
<protein>
    <submittedName>
        <fullName evidence="2">3161_t:CDS:1</fullName>
    </submittedName>
</protein>
<dbReference type="Proteomes" id="UP000789706">
    <property type="component" value="Unassembled WGS sequence"/>
</dbReference>
<dbReference type="OrthoDB" id="2447531at2759"/>
<gene>
    <name evidence="2" type="ORF">DEBURN_LOCUS9543</name>
</gene>
<feature type="coiled-coil region" evidence="1">
    <location>
        <begin position="129"/>
        <end position="156"/>
    </location>
</feature>
<reference evidence="2" key="1">
    <citation type="submission" date="2021-06" db="EMBL/GenBank/DDBJ databases">
        <authorList>
            <person name="Kallberg Y."/>
            <person name="Tangrot J."/>
            <person name="Rosling A."/>
        </authorList>
    </citation>
    <scope>NUCLEOTIDE SEQUENCE</scope>
    <source>
        <strain evidence="2">AZ414A</strain>
    </source>
</reference>
<dbReference type="EMBL" id="CAJVPK010001895">
    <property type="protein sequence ID" value="CAG8601505.1"/>
    <property type="molecule type" value="Genomic_DNA"/>
</dbReference>
<sequence length="159" mass="18505">MSKIDNEIWITVLNNTNVAEVAYALSNCREKNLKLITAIKQGYKLDKERLIAINNNNKYNILFCERDKANKLIKKVKTTFSICKQNENASSSKKKLKKTITIESDIEDNQNEDNQDQENTEFQEKVIALKECQLALKEREAKLREIELNNLIKEKELNN</sequence>
<dbReference type="AlphaFoldDB" id="A0A9N9GEC5"/>
<comment type="caution">
    <text evidence="2">The sequence shown here is derived from an EMBL/GenBank/DDBJ whole genome shotgun (WGS) entry which is preliminary data.</text>
</comment>
<name>A0A9N9GEC5_9GLOM</name>
<accession>A0A9N9GEC5</accession>
<organism evidence="2 3">
    <name type="scientific">Diversispora eburnea</name>
    <dbReference type="NCBI Taxonomy" id="1213867"/>
    <lineage>
        <taxon>Eukaryota</taxon>
        <taxon>Fungi</taxon>
        <taxon>Fungi incertae sedis</taxon>
        <taxon>Mucoromycota</taxon>
        <taxon>Glomeromycotina</taxon>
        <taxon>Glomeromycetes</taxon>
        <taxon>Diversisporales</taxon>
        <taxon>Diversisporaceae</taxon>
        <taxon>Diversispora</taxon>
    </lineage>
</organism>